<keyword evidence="5 7" id="KW-0624">Polysaccharide degradation</keyword>
<feature type="signal peptide" evidence="7">
    <location>
        <begin position="1"/>
        <end position="20"/>
    </location>
</feature>
<dbReference type="PRINTS" id="PR00733">
    <property type="entry name" value="GLHYDRLASE6"/>
</dbReference>
<feature type="region of interest" description="Disordered" evidence="8">
    <location>
        <begin position="434"/>
        <end position="459"/>
    </location>
</feature>
<keyword evidence="10" id="KW-1185">Reference proteome</keyword>
<comment type="similarity">
    <text evidence="7">Belongs to the glycosyl hydrolase family 6.</text>
</comment>
<sequence>MKFAILTTLTACSIFSTASAKACPNPVVLPDNAFKGRQLYATPYYAAKVAASVKNIADPDLARKAAMIGDVGTFMWIDQKAVIPTIDAMIKGVPCTHIIGLVIYDLPGRDCGGDASGGEYETGELERYKTEYIDPLREIFLANPNTAIALAIEPDSLPNAITSLIHPRCAASVQEYKDGIAYALKQFDLPNVVQYIDAGNGNWLGWDPNVAPAAKVIADVWKAAGKPKSCKGIVTNVSNWNAWSMVPGEFEHFKDAQYNKAQDEKRYIHILGEQLAANGMPNHAIVDTSRNGRVGLRTYGGNWCNVKGAGFGIRPTSETDDDLCDAFVWVKVGGESDGGSDPSLPGYDPTCANRDAFIPSPRAGSWNQAQFEEFDSLLFTVVRNIVPDEYTTDGKCHGNIFCGSWAGGSCCYNGQCGSMCDASAGCTSGCTAPPTTDDDEDDENEDDDGDDDDGDDEDFLPGDYEPCDLGLTFDSLDDLNAAADKMRAKCLAAYTMRTLITMLDTAYDNYTSVDDGYDEEFKYYVKSIEKLVPQVLDTSFMFDMEKSAGISFPYPGRGMSYFDCRKDGSKKKIPCTEFQDESPAYSTSVETFMTLEHEDDFHAALLDAGIAPDWVILGARTITSIVPHNFVDRPPHTPSRYNYDFSGYPIMKPDMSVPNPKDIVTKGLGSIPELRLSMQATYMEIAVGSYIGGSPLDAAEAFSMPVFMLMQAVENMAQAKALGAQEEKIEEKEREERRKNLILLIVSAALMFVPFVGEEAALAAGLTTLGRTIFIAGEVSNAAFTIWDTVENPDNAVFNILGMLLGVGAIVKVERTGKGMGDVAHVRRGMTATDVANLGSIFKNNDDKLQSFLRVCRQ</sequence>
<dbReference type="Proteomes" id="UP001341245">
    <property type="component" value="Unassembled WGS sequence"/>
</dbReference>
<accession>A0ABR0TJI2</accession>
<evidence type="ECO:0000256" key="4">
    <source>
        <dbReference type="ARBA" id="ARBA00023295"/>
    </source>
</evidence>
<keyword evidence="4 7" id="KW-0326">Glycosidase</keyword>
<dbReference type="InterPro" id="IPR016288">
    <property type="entry name" value="Beta_cellobiohydrolase"/>
</dbReference>
<keyword evidence="1 7" id="KW-0378">Hydrolase</keyword>
<dbReference type="PANTHER" id="PTHR34876:SF2">
    <property type="entry name" value="GLUCANASE"/>
    <property type="match status" value="1"/>
</dbReference>
<evidence type="ECO:0000256" key="3">
    <source>
        <dbReference type="ARBA" id="ARBA00023277"/>
    </source>
</evidence>
<protein>
    <recommendedName>
        <fullName evidence="7">Glucanase</fullName>
        <ecNumber evidence="7">3.2.1.-</ecNumber>
    </recommendedName>
</protein>
<dbReference type="EMBL" id="JASGXD010000008">
    <property type="protein sequence ID" value="KAK6004282.1"/>
    <property type="molecule type" value="Genomic_DNA"/>
</dbReference>
<keyword evidence="7" id="KW-0732">Signal</keyword>
<dbReference type="PROSITE" id="PS00655">
    <property type="entry name" value="GLYCOSYL_HYDROL_F6_1"/>
    <property type="match status" value="1"/>
</dbReference>
<organism evidence="9 10">
    <name type="scientific">Aureobasidium pullulans</name>
    <name type="common">Black yeast</name>
    <name type="synonym">Pullularia pullulans</name>
    <dbReference type="NCBI Taxonomy" id="5580"/>
    <lineage>
        <taxon>Eukaryota</taxon>
        <taxon>Fungi</taxon>
        <taxon>Dikarya</taxon>
        <taxon>Ascomycota</taxon>
        <taxon>Pezizomycotina</taxon>
        <taxon>Dothideomycetes</taxon>
        <taxon>Dothideomycetidae</taxon>
        <taxon>Dothideales</taxon>
        <taxon>Saccotheciaceae</taxon>
        <taxon>Aureobasidium</taxon>
    </lineage>
</organism>
<keyword evidence="3 7" id="KW-0119">Carbohydrate metabolism</keyword>
<evidence type="ECO:0000256" key="7">
    <source>
        <dbReference type="RuleBase" id="RU361186"/>
    </source>
</evidence>
<dbReference type="SUPFAM" id="SSF51989">
    <property type="entry name" value="Glycosyl hydrolases family 6, cellulases"/>
    <property type="match status" value="1"/>
</dbReference>
<reference evidence="9 10" key="1">
    <citation type="submission" date="2023-11" db="EMBL/GenBank/DDBJ databases">
        <title>Draft genome sequence and annotation of the polyextremotolerant black yeast-like fungus Aureobasidium pullulans NRRL 62042.</title>
        <authorList>
            <person name="Dielentheis-Frenken M.R.E."/>
            <person name="Wibberg D."/>
            <person name="Blank L.M."/>
            <person name="Tiso T."/>
        </authorList>
    </citation>
    <scope>NUCLEOTIDE SEQUENCE [LARGE SCALE GENOMIC DNA]</scope>
    <source>
        <strain evidence="9 10">NRRL 62042</strain>
    </source>
</reference>
<dbReference type="Gene3D" id="3.20.20.40">
    <property type="entry name" value="1, 4-beta cellobiohydrolase"/>
    <property type="match status" value="1"/>
</dbReference>
<evidence type="ECO:0000256" key="8">
    <source>
        <dbReference type="SAM" id="MobiDB-lite"/>
    </source>
</evidence>
<evidence type="ECO:0000256" key="2">
    <source>
        <dbReference type="ARBA" id="ARBA00023001"/>
    </source>
</evidence>
<dbReference type="Pfam" id="PF01341">
    <property type="entry name" value="Glyco_hydro_6"/>
    <property type="match status" value="1"/>
</dbReference>
<feature type="chain" id="PRO_5045013605" description="Glucanase" evidence="7">
    <location>
        <begin position="21"/>
        <end position="858"/>
    </location>
</feature>
<dbReference type="EC" id="3.2.1.-" evidence="7"/>
<dbReference type="PANTHER" id="PTHR34876">
    <property type="match status" value="1"/>
</dbReference>
<evidence type="ECO:0000256" key="6">
    <source>
        <dbReference type="PROSITE-ProRule" id="PRU10056"/>
    </source>
</evidence>
<feature type="active site" evidence="6">
    <location>
        <position position="110"/>
    </location>
</feature>
<dbReference type="InterPro" id="IPR001524">
    <property type="entry name" value="Glyco_hydro_6_CS"/>
</dbReference>
<evidence type="ECO:0000256" key="5">
    <source>
        <dbReference type="ARBA" id="ARBA00023326"/>
    </source>
</evidence>
<proteinExistence type="inferred from homology"/>
<evidence type="ECO:0000256" key="1">
    <source>
        <dbReference type="ARBA" id="ARBA00022801"/>
    </source>
</evidence>
<feature type="compositionally biased region" description="Acidic residues" evidence="8">
    <location>
        <begin position="436"/>
        <end position="459"/>
    </location>
</feature>
<comment type="caution">
    <text evidence="9">The sequence shown here is derived from an EMBL/GenBank/DDBJ whole genome shotgun (WGS) entry which is preliminary data.</text>
</comment>
<dbReference type="InterPro" id="IPR036434">
    <property type="entry name" value="Beta_cellobiohydrolase_sf"/>
</dbReference>
<name>A0ABR0TJI2_AURPU</name>
<keyword evidence="2 7" id="KW-0136">Cellulose degradation</keyword>
<gene>
    <name evidence="9" type="ORF">QM012_009132</name>
</gene>
<evidence type="ECO:0000313" key="10">
    <source>
        <dbReference type="Proteomes" id="UP001341245"/>
    </source>
</evidence>
<evidence type="ECO:0000313" key="9">
    <source>
        <dbReference type="EMBL" id="KAK6004282.1"/>
    </source>
</evidence>